<keyword evidence="3" id="KW-0201">Cytochrome c-type biogenesis</keyword>
<keyword evidence="5" id="KW-0676">Redox-active center</keyword>
<dbReference type="InterPro" id="IPR050553">
    <property type="entry name" value="Thioredoxin_ResA/DsbE_sf"/>
</dbReference>
<sequence length="178" mass="19541">MSSVIKGLIPLALFAMIGVFMAIGLTRDPSKLPSELIDRPLPTFEMETLSGEPIVTADLLGEVALLNVFGSWCVACLTEHPLLMALSEAGDVKIMGVNWRDTRAKAERWLTRYGNPYGTIIFDAESLLAIDLGVTGAPETFVIDRKGQIRYKHTGPITEDVWTDILRPLIDTLNAETP</sequence>
<dbReference type="AlphaFoldDB" id="A0A8J3CUA5"/>
<dbReference type="InterPro" id="IPR013766">
    <property type="entry name" value="Thioredoxin_domain"/>
</dbReference>
<dbReference type="GO" id="GO:0017004">
    <property type="term" value="P:cytochrome complex assembly"/>
    <property type="evidence" value="ECO:0007669"/>
    <property type="project" value="UniProtKB-KW"/>
</dbReference>
<evidence type="ECO:0000259" key="7">
    <source>
        <dbReference type="PROSITE" id="PS51352"/>
    </source>
</evidence>
<dbReference type="PROSITE" id="PS51352">
    <property type="entry name" value="THIOREDOXIN_2"/>
    <property type="match status" value="1"/>
</dbReference>
<protein>
    <submittedName>
        <fullName evidence="8">Thiol:disulfide interchange protein</fullName>
    </submittedName>
</protein>
<dbReference type="GO" id="GO:0015036">
    <property type="term" value="F:disulfide oxidoreductase activity"/>
    <property type="evidence" value="ECO:0007669"/>
    <property type="project" value="InterPro"/>
</dbReference>
<name>A0A8J3CUA5_9PROT</name>
<dbReference type="EMBL" id="BMZH01000014">
    <property type="protein sequence ID" value="GHB02615.1"/>
    <property type="molecule type" value="Genomic_DNA"/>
</dbReference>
<comment type="caution">
    <text evidence="8">The sequence shown here is derived from an EMBL/GenBank/DDBJ whole genome shotgun (WGS) entry which is preliminary data.</text>
</comment>
<evidence type="ECO:0000256" key="6">
    <source>
        <dbReference type="SAM" id="Phobius"/>
    </source>
</evidence>
<dbReference type="InterPro" id="IPR036249">
    <property type="entry name" value="Thioredoxin-like_sf"/>
</dbReference>
<dbReference type="Proteomes" id="UP000634004">
    <property type="component" value="Unassembled WGS sequence"/>
</dbReference>
<dbReference type="PANTHER" id="PTHR42852:SF6">
    <property type="entry name" value="THIOL:DISULFIDE INTERCHANGE PROTEIN DSBE"/>
    <property type="match status" value="1"/>
</dbReference>
<reference evidence="8" key="2">
    <citation type="submission" date="2020-09" db="EMBL/GenBank/DDBJ databases">
        <authorList>
            <person name="Sun Q."/>
            <person name="Kim S."/>
        </authorList>
    </citation>
    <scope>NUCLEOTIDE SEQUENCE</scope>
    <source>
        <strain evidence="8">KCTC 32513</strain>
    </source>
</reference>
<keyword evidence="6" id="KW-0472">Membrane</keyword>
<dbReference type="CDD" id="cd03010">
    <property type="entry name" value="TlpA_like_DsbE"/>
    <property type="match status" value="1"/>
</dbReference>
<keyword evidence="6" id="KW-0812">Transmembrane</keyword>
<proteinExistence type="inferred from homology"/>
<evidence type="ECO:0000256" key="1">
    <source>
        <dbReference type="ARBA" id="ARBA00004196"/>
    </source>
</evidence>
<keyword evidence="4" id="KW-1015">Disulfide bond</keyword>
<dbReference type="InterPro" id="IPR004799">
    <property type="entry name" value="Periplasmic_diS_OxRdtase_DsbE"/>
</dbReference>
<evidence type="ECO:0000256" key="3">
    <source>
        <dbReference type="ARBA" id="ARBA00022748"/>
    </source>
</evidence>
<reference evidence="8" key="1">
    <citation type="journal article" date="2014" name="Int. J. Syst. Evol. Microbiol.">
        <title>Complete genome sequence of Corynebacterium casei LMG S-19264T (=DSM 44701T), isolated from a smear-ripened cheese.</title>
        <authorList>
            <consortium name="US DOE Joint Genome Institute (JGI-PGF)"/>
            <person name="Walter F."/>
            <person name="Albersmeier A."/>
            <person name="Kalinowski J."/>
            <person name="Ruckert C."/>
        </authorList>
    </citation>
    <scope>NUCLEOTIDE SEQUENCE</scope>
    <source>
        <strain evidence="8">KCTC 32513</strain>
    </source>
</reference>
<accession>A0A8J3CUA5</accession>
<dbReference type="Pfam" id="PF08534">
    <property type="entry name" value="Redoxin"/>
    <property type="match status" value="1"/>
</dbReference>
<comment type="subcellular location">
    <subcellularLocation>
        <location evidence="1">Cell envelope</location>
    </subcellularLocation>
</comment>
<comment type="similarity">
    <text evidence="2">Belongs to the thioredoxin family. DsbE subfamily.</text>
</comment>
<keyword evidence="6" id="KW-1133">Transmembrane helix</keyword>
<evidence type="ECO:0000313" key="8">
    <source>
        <dbReference type="EMBL" id="GHB02615.1"/>
    </source>
</evidence>
<dbReference type="NCBIfam" id="TIGR00385">
    <property type="entry name" value="dsbE"/>
    <property type="match status" value="1"/>
</dbReference>
<dbReference type="PANTHER" id="PTHR42852">
    <property type="entry name" value="THIOL:DISULFIDE INTERCHANGE PROTEIN DSBE"/>
    <property type="match status" value="1"/>
</dbReference>
<evidence type="ECO:0000313" key="9">
    <source>
        <dbReference type="Proteomes" id="UP000634004"/>
    </source>
</evidence>
<evidence type="ECO:0000256" key="4">
    <source>
        <dbReference type="ARBA" id="ARBA00023157"/>
    </source>
</evidence>
<organism evidence="8 9">
    <name type="scientific">Algimonas arctica</name>
    <dbReference type="NCBI Taxonomy" id="1479486"/>
    <lineage>
        <taxon>Bacteria</taxon>
        <taxon>Pseudomonadati</taxon>
        <taxon>Pseudomonadota</taxon>
        <taxon>Alphaproteobacteria</taxon>
        <taxon>Maricaulales</taxon>
        <taxon>Robiginitomaculaceae</taxon>
        <taxon>Algimonas</taxon>
    </lineage>
</organism>
<dbReference type="InterPro" id="IPR017937">
    <property type="entry name" value="Thioredoxin_CS"/>
</dbReference>
<gene>
    <name evidence="8" type="ORF">GCM10009069_26760</name>
</gene>
<dbReference type="InterPro" id="IPR013740">
    <property type="entry name" value="Redoxin"/>
</dbReference>
<dbReference type="Gene3D" id="3.40.30.10">
    <property type="entry name" value="Glutaredoxin"/>
    <property type="match status" value="1"/>
</dbReference>
<dbReference type="PROSITE" id="PS00194">
    <property type="entry name" value="THIOREDOXIN_1"/>
    <property type="match status" value="1"/>
</dbReference>
<evidence type="ECO:0000256" key="5">
    <source>
        <dbReference type="ARBA" id="ARBA00023284"/>
    </source>
</evidence>
<feature type="transmembrane region" description="Helical" evidence="6">
    <location>
        <begin position="7"/>
        <end position="25"/>
    </location>
</feature>
<keyword evidence="9" id="KW-1185">Reference proteome</keyword>
<feature type="domain" description="Thioredoxin" evidence="7">
    <location>
        <begin position="35"/>
        <end position="171"/>
    </location>
</feature>
<evidence type="ECO:0000256" key="2">
    <source>
        <dbReference type="ARBA" id="ARBA00007758"/>
    </source>
</evidence>
<dbReference type="SUPFAM" id="SSF52833">
    <property type="entry name" value="Thioredoxin-like"/>
    <property type="match status" value="1"/>
</dbReference>
<dbReference type="RefSeq" id="WP_189499271.1">
    <property type="nucleotide sequence ID" value="NZ_BMZH01000014.1"/>
</dbReference>
<dbReference type="GO" id="GO:0030288">
    <property type="term" value="C:outer membrane-bounded periplasmic space"/>
    <property type="evidence" value="ECO:0007669"/>
    <property type="project" value="InterPro"/>
</dbReference>